<dbReference type="PANTHER" id="PTHR38794">
    <property type="entry name" value="INTEGRAL MEMBRANE PROTEIN"/>
    <property type="match status" value="1"/>
</dbReference>
<keyword evidence="2" id="KW-1133">Transmembrane helix</keyword>
<feature type="transmembrane region" description="Helical" evidence="2">
    <location>
        <begin position="94"/>
        <end position="114"/>
    </location>
</feature>
<dbReference type="EMBL" id="LFJN01000008">
    <property type="protein sequence ID" value="KPI42055.1"/>
    <property type="molecule type" value="Genomic_DNA"/>
</dbReference>
<feature type="compositionally biased region" description="Polar residues" evidence="1">
    <location>
        <begin position="316"/>
        <end position="326"/>
    </location>
</feature>
<protein>
    <recommendedName>
        <fullName evidence="3">Rhodopsin domain-containing protein</fullName>
    </recommendedName>
</protein>
<comment type="caution">
    <text evidence="4">The sequence shown here is derived from an EMBL/GenBank/DDBJ whole genome shotgun (WGS) entry which is preliminary data.</text>
</comment>
<evidence type="ECO:0000313" key="5">
    <source>
        <dbReference type="Proteomes" id="UP000038010"/>
    </source>
</evidence>
<organism evidence="4 5">
    <name type="scientific">Cyphellophora attinorum</name>
    <dbReference type="NCBI Taxonomy" id="1664694"/>
    <lineage>
        <taxon>Eukaryota</taxon>
        <taxon>Fungi</taxon>
        <taxon>Dikarya</taxon>
        <taxon>Ascomycota</taxon>
        <taxon>Pezizomycotina</taxon>
        <taxon>Eurotiomycetes</taxon>
        <taxon>Chaetothyriomycetidae</taxon>
        <taxon>Chaetothyriales</taxon>
        <taxon>Cyphellophoraceae</taxon>
        <taxon>Cyphellophora</taxon>
    </lineage>
</organism>
<proteinExistence type="predicted"/>
<evidence type="ECO:0000259" key="3">
    <source>
        <dbReference type="Pfam" id="PF20684"/>
    </source>
</evidence>
<feature type="transmembrane region" description="Helical" evidence="2">
    <location>
        <begin position="20"/>
        <end position="42"/>
    </location>
</feature>
<feature type="compositionally biased region" description="Polar residues" evidence="1">
    <location>
        <begin position="290"/>
        <end position="299"/>
    </location>
</feature>
<feature type="transmembrane region" description="Helical" evidence="2">
    <location>
        <begin position="208"/>
        <end position="233"/>
    </location>
</feature>
<dbReference type="PANTHER" id="PTHR38794:SF3">
    <property type="entry name" value="INTEGRAL MEMBRANE PROTEIN"/>
    <property type="match status" value="1"/>
</dbReference>
<dbReference type="RefSeq" id="XP_018002018.1">
    <property type="nucleotide sequence ID" value="XM_018145893.1"/>
</dbReference>
<keyword evidence="2" id="KW-0472">Membrane</keyword>
<evidence type="ECO:0000256" key="1">
    <source>
        <dbReference type="SAM" id="MobiDB-lite"/>
    </source>
</evidence>
<dbReference type="AlphaFoldDB" id="A0A0N1H713"/>
<keyword evidence="2" id="KW-0812">Transmembrane</keyword>
<feature type="region of interest" description="Disordered" evidence="1">
    <location>
        <begin position="290"/>
        <end position="368"/>
    </location>
</feature>
<dbReference type="Proteomes" id="UP000038010">
    <property type="component" value="Unassembled WGS sequence"/>
</dbReference>
<feature type="compositionally biased region" description="Basic and acidic residues" evidence="1">
    <location>
        <begin position="349"/>
        <end position="366"/>
    </location>
</feature>
<evidence type="ECO:0000313" key="4">
    <source>
        <dbReference type="EMBL" id="KPI42055.1"/>
    </source>
</evidence>
<reference evidence="4 5" key="1">
    <citation type="submission" date="2015-06" db="EMBL/GenBank/DDBJ databases">
        <title>Draft genome of the ant-associated black yeast Phialophora attae CBS 131958.</title>
        <authorList>
            <person name="Moreno L.F."/>
            <person name="Stielow B.J."/>
            <person name="de Hoog S."/>
            <person name="Vicente V.A."/>
            <person name="Weiss V.A."/>
            <person name="de Vries M."/>
            <person name="Cruz L.M."/>
            <person name="Souza E.M."/>
        </authorList>
    </citation>
    <scope>NUCLEOTIDE SEQUENCE [LARGE SCALE GENOMIC DNA]</scope>
    <source>
        <strain evidence="4 5">CBS 131958</strain>
    </source>
</reference>
<dbReference type="OrthoDB" id="3918601at2759"/>
<name>A0A0N1H713_9EURO</name>
<dbReference type="InterPro" id="IPR049326">
    <property type="entry name" value="Rhodopsin_dom_fungi"/>
</dbReference>
<feature type="transmembrane region" description="Helical" evidence="2">
    <location>
        <begin position="245"/>
        <end position="265"/>
    </location>
</feature>
<dbReference type="GeneID" id="28737773"/>
<feature type="domain" description="Rhodopsin" evidence="3">
    <location>
        <begin position="37"/>
        <end position="270"/>
    </location>
</feature>
<feature type="transmembrane region" description="Helical" evidence="2">
    <location>
        <begin position="54"/>
        <end position="74"/>
    </location>
</feature>
<feature type="transmembrane region" description="Helical" evidence="2">
    <location>
        <begin position="135"/>
        <end position="153"/>
    </location>
</feature>
<dbReference type="VEuPathDB" id="FungiDB:AB675_5662"/>
<keyword evidence="5" id="KW-1185">Reference proteome</keyword>
<dbReference type="STRING" id="1664694.A0A0N1H713"/>
<sequence>MASQPPLVELTADNRAGTIVVLSYIPIVTTVFFCIIRVSAIFLLRRTPGLDDGLIVLATLIGLAQTVLTERAAVSGFGRHIDSLDEDALSDAMRFWYASNILWVLTQGVAKLAVVHTLQRLSIISSTLRKRFVPIAHGATLVWTVFAVFALAFQCNAPRSLYRADECINGALWYPVIIVNLLSDFGISIMFIPTVWQLQMQTSQRLTVVSLFMVRIIVCAFSLAQLGTLAPVLTRTDFTWGVRNAIIMAQFVMCFSILTAAVPPLHRVFQELHSGGFASDIPLTEHELTQMSAGSGNRSRNARSKAASKYSKQHSKQNGSAPQSSENRVDFRPDIMSRGGAVVTASNKPGEDNSRSSREGSEDMIIRRTQTWHLSKI</sequence>
<evidence type="ECO:0000256" key="2">
    <source>
        <dbReference type="SAM" id="Phobius"/>
    </source>
</evidence>
<gene>
    <name evidence="4" type="ORF">AB675_5662</name>
</gene>
<accession>A0A0N1H713</accession>
<feature type="transmembrane region" description="Helical" evidence="2">
    <location>
        <begin position="173"/>
        <end position="196"/>
    </location>
</feature>
<dbReference type="Pfam" id="PF20684">
    <property type="entry name" value="Fung_rhodopsin"/>
    <property type="match status" value="1"/>
</dbReference>